<evidence type="ECO:0000313" key="1">
    <source>
        <dbReference type="EMBL" id="MCV7381790.1"/>
    </source>
</evidence>
<organism evidence="1 4">
    <name type="scientific">Mycobacterium alsense</name>
    <dbReference type="NCBI Taxonomy" id="324058"/>
    <lineage>
        <taxon>Bacteria</taxon>
        <taxon>Bacillati</taxon>
        <taxon>Actinomycetota</taxon>
        <taxon>Actinomycetes</taxon>
        <taxon>Mycobacteriales</taxon>
        <taxon>Mycobacteriaceae</taxon>
        <taxon>Mycobacterium</taxon>
    </lineage>
</organism>
<dbReference type="Proteomes" id="UP000192319">
    <property type="component" value="Unassembled WGS sequence"/>
</dbReference>
<dbReference type="InterPro" id="IPR023393">
    <property type="entry name" value="START-like_dom_sf"/>
</dbReference>
<gene>
    <name evidence="2" type="ORF">BST11_22110</name>
    <name evidence="1" type="ORF">H7K38_24550</name>
</gene>
<protein>
    <submittedName>
        <fullName evidence="2">MxaD family protein</fullName>
    </submittedName>
    <submittedName>
        <fullName evidence="1">SRPBCC family protein</fullName>
    </submittedName>
</protein>
<comment type="caution">
    <text evidence="1">The sequence shown here is derived from an EMBL/GenBank/DDBJ whole genome shotgun (WGS) entry which is preliminary data.</text>
</comment>
<reference evidence="1" key="2">
    <citation type="submission" date="2020-07" db="EMBL/GenBank/DDBJ databases">
        <authorList>
            <person name="Pettersson B.M.F."/>
            <person name="Behra P.R.K."/>
            <person name="Ramesh M."/>
            <person name="Das S."/>
            <person name="Dasgupta S."/>
            <person name="Kirsebom L.A."/>
        </authorList>
    </citation>
    <scope>NUCLEOTIDE SEQUENCE</scope>
    <source>
        <strain evidence="1">CCUG 55640</strain>
    </source>
</reference>
<dbReference type="EMBL" id="JACKVH010000026">
    <property type="protein sequence ID" value="MCV7381790.1"/>
    <property type="molecule type" value="Genomic_DNA"/>
</dbReference>
<dbReference type="Pfam" id="PF10604">
    <property type="entry name" value="Polyketide_cyc2"/>
    <property type="match status" value="1"/>
</dbReference>
<dbReference type="SUPFAM" id="SSF55961">
    <property type="entry name" value="Bet v1-like"/>
    <property type="match status" value="1"/>
</dbReference>
<dbReference type="RefSeq" id="WP_083140136.1">
    <property type="nucleotide sequence ID" value="NZ_JACKVH010000026.1"/>
</dbReference>
<reference evidence="1" key="3">
    <citation type="journal article" date="2022" name="BMC Genomics">
        <title>Comparative genome analysis of mycobacteria focusing on tRNA and non-coding RNA.</title>
        <authorList>
            <person name="Behra P.R.K."/>
            <person name="Pettersson B.M.F."/>
            <person name="Ramesh M."/>
            <person name="Das S."/>
            <person name="Dasgupta S."/>
            <person name="Kirsebom L.A."/>
        </authorList>
    </citation>
    <scope>NUCLEOTIDE SEQUENCE</scope>
    <source>
        <strain evidence="1">CCUG 55640</strain>
    </source>
</reference>
<dbReference type="EMBL" id="MVHD01000052">
    <property type="protein sequence ID" value="OQZ88563.1"/>
    <property type="molecule type" value="Genomic_DNA"/>
</dbReference>
<dbReference type="Gene3D" id="3.30.530.20">
    <property type="match status" value="1"/>
</dbReference>
<dbReference type="CDD" id="cd07821">
    <property type="entry name" value="PYR_PYL_RCAR_like"/>
    <property type="match status" value="1"/>
</dbReference>
<sequence length="137" mass="15036">MASIRSEFHIDVDADRVWRVVGDWAGGPVGMARGYVASARADGDVRVVRFANGNVARERLVARDESARRIVYSLIGNTARPEHDNTAMQIVPDGARRCRFIWTRDVLPDELAGPLHAAMEDAAPAIKASLERELAAQ</sequence>
<evidence type="ECO:0000313" key="2">
    <source>
        <dbReference type="EMBL" id="OQZ88563.1"/>
    </source>
</evidence>
<reference evidence="2 3" key="1">
    <citation type="submission" date="2017-02" db="EMBL/GenBank/DDBJ databases">
        <title>The new phylogeny of genus Mycobacterium.</title>
        <authorList>
            <person name="Tortoli E."/>
            <person name="Trovato A."/>
            <person name="Cirillo D.M."/>
        </authorList>
    </citation>
    <scope>NUCLEOTIDE SEQUENCE [LARGE SCALE GENOMIC DNA]</scope>
    <source>
        <strain evidence="2 3">DSM 45230</strain>
    </source>
</reference>
<keyword evidence="3" id="KW-1185">Reference proteome</keyword>
<evidence type="ECO:0000313" key="4">
    <source>
        <dbReference type="Proteomes" id="UP001141650"/>
    </source>
</evidence>
<evidence type="ECO:0000313" key="3">
    <source>
        <dbReference type="Proteomes" id="UP000192319"/>
    </source>
</evidence>
<accession>A0AA42C0H1</accession>
<dbReference type="AlphaFoldDB" id="A0AA42C0H1"/>
<dbReference type="InterPro" id="IPR019587">
    <property type="entry name" value="Polyketide_cyclase/dehydratase"/>
</dbReference>
<dbReference type="Proteomes" id="UP001141650">
    <property type="component" value="Unassembled WGS sequence"/>
</dbReference>
<name>A0AA42C0H1_9MYCO</name>
<proteinExistence type="predicted"/>